<dbReference type="InterPro" id="IPR036388">
    <property type="entry name" value="WH-like_DNA-bd_sf"/>
</dbReference>
<reference evidence="6 7" key="1">
    <citation type="submission" date="2023-07" db="EMBL/GenBank/DDBJ databases">
        <title>Sorghum-associated microbial communities from plants grown in Nebraska, USA.</title>
        <authorList>
            <person name="Schachtman D."/>
        </authorList>
    </citation>
    <scope>NUCLEOTIDE SEQUENCE [LARGE SCALE GENOMIC DNA]</scope>
    <source>
        <strain evidence="6 7">BE308</strain>
    </source>
</reference>
<comment type="similarity">
    <text evidence="1">Belongs to the LysR transcriptional regulatory family.</text>
</comment>
<dbReference type="SUPFAM" id="SSF53850">
    <property type="entry name" value="Periplasmic binding protein-like II"/>
    <property type="match status" value="1"/>
</dbReference>
<keyword evidence="2" id="KW-0805">Transcription regulation</keyword>
<evidence type="ECO:0000256" key="4">
    <source>
        <dbReference type="ARBA" id="ARBA00023163"/>
    </source>
</evidence>
<feature type="domain" description="HTH lysR-type" evidence="5">
    <location>
        <begin position="11"/>
        <end position="68"/>
    </location>
</feature>
<evidence type="ECO:0000256" key="1">
    <source>
        <dbReference type="ARBA" id="ARBA00009437"/>
    </source>
</evidence>
<dbReference type="PANTHER" id="PTHR30118:SF15">
    <property type="entry name" value="TRANSCRIPTIONAL REGULATORY PROTEIN"/>
    <property type="match status" value="1"/>
</dbReference>
<dbReference type="RefSeq" id="WP_310339996.1">
    <property type="nucleotide sequence ID" value="NZ_JAVDXO010000002.1"/>
</dbReference>
<evidence type="ECO:0000256" key="2">
    <source>
        <dbReference type="ARBA" id="ARBA00023015"/>
    </source>
</evidence>
<keyword evidence="7" id="KW-1185">Reference proteome</keyword>
<dbReference type="Gene3D" id="1.10.10.10">
    <property type="entry name" value="Winged helix-like DNA-binding domain superfamily/Winged helix DNA-binding domain"/>
    <property type="match status" value="1"/>
</dbReference>
<dbReference type="SUPFAM" id="SSF46785">
    <property type="entry name" value="Winged helix' DNA-binding domain"/>
    <property type="match status" value="1"/>
</dbReference>
<dbReference type="GO" id="GO:0003677">
    <property type="term" value="F:DNA binding"/>
    <property type="evidence" value="ECO:0007669"/>
    <property type="project" value="UniProtKB-KW"/>
</dbReference>
<dbReference type="Proteomes" id="UP001268089">
    <property type="component" value="Unassembled WGS sequence"/>
</dbReference>
<keyword evidence="4" id="KW-0804">Transcription</keyword>
<dbReference type="Gene3D" id="3.40.190.10">
    <property type="entry name" value="Periplasmic binding protein-like II"/>
    <property type="match status" value="2"/>
</dbReference>
<dbReference type="Pfam" id="PF03466">
    <property type="entry name" value="LysR_substrate"/>
    <property type="match status" value="1"/>
</dbReference>
<dbReference type="CDD" id="cd08459">
    <property type="entry name" value="PBP2_DntR_NahR_LinR_like"/>
    <property type="match status" value="1"/>
</dbReference>
<dbReference type="PANTHER" id="PTHR30118">
    <property type="entry name" value="HTH-TYPE TRANSCRIPTIONAL REGULATOR LEUO-RELATED"/>
    <property type="match status" value="1"/>
</dbReference>
<proteinExistence type="inferred from homology"/>
<evidence type="ECO:0000313" key="7">
    <source>
        <dbReference type="Proteomes" id="UP001268089"/>
    </source>
</evidence>
<dbReference type="InterPro" id="IPR000847">
    <property type="entry name" value="LysR_HTH_N"/>
</dbReference>
<sequence length="305" mass="33446">MDTAHETTELLDTKLLRLLDLLYSTGSVTRAAELLGQSQPTVSIWLAKLREALHDPLFVRTPAGMQATPRAQALIEPTRQALAALRQISEWQPDFNPATAQRKFRICMTDASHITLLPQLLAHVRAAAPQVALEATRIDADTARLLTAGEADLAVGLIPDLETGFYQQTLFEQQWVCLANARHPRIGKTLTLKQYQAEAHAAIASGTGSGLLAAALKRQQIERKVILEIPGFLGLPAILSTTDLIATLPRQIGETLAKVTGLAVHTCPVPIPGFTVKQHWHARYHHDPANRWLRGVCSALFLQNK</sequence>
<protein>
    <submittedName>
        <fullName evidence="6">DNA-binding transcriptional LysR family regulator</fullName>
    </submittedName>
</protein>
<dbReference type="EMBL" id="JAVDXO010000002">
    <property type="protein sequence ID" value="MDR7305745.1"/>
    <property type="molecule type" value="Genomic_DNA"/>
</dbReference>
<comment type="caution">
    <text evidence="6">The sequence shown here is derived from an EMBL/GenBank/DDBJ whole genome shotgun (WGS) entry which is preliminary data.</text>
</comment>
<keyword evidence="3 6" id="KW-0238">DNA-binding</keyword>
<dbReference type="InterPro" id="IPR005119">
    <property type="entry name" value="LysR_subst-bd"/>
</dbReference>
<accession>A0ABU1ZJM1</accession>
<name>A0ABU1ZJM1_9BURK</name>
<dbReference type="PROSITE" id="PS50931">
    <property type="entry name" value="HTH_LYSR"/>
    <property type="match status" value="1"/>
</dbReference>
<dbReference type="Pfam" id="PF00126">
    <property type="entry name" value="HTH_1"/>
    <property type="match status" value="1"/>
</dbReference>
<evidence type="ECO:0000259" key="5">
    <source>
        <dbReference type="PROSITE" id="PS50931"/>
    </source>
</evidence>
<evidence type="ECO:0000313" key="6">
    <source>
        <dbReference type="EMBL" id="MDR7305745.1"/>
    </source>
</evidence>
<dbReference type="InterPro" id="IPR036390">
    <property type="entry name" value="WH_DNA-bd_sf"/>
</dbReference>
<dbReference type="InterPro" id="IPR050389">
    <property type="entry name" value="LysR-type_TF"/>
</dbReference>
<gene>
    <name evidence="6" type="ORF">J2X15_001023</name>
</gene>
<evidence type="ECO:0000256" key="3">
    <source>
        <dbReference type="ARBA" id="ARBA00023125"/>
    </source>
</evidence>
<organism evidence="6 7">
    <name type="scientific">Rhodoferax saidenbachensis</name>
    <dbReference type="NCBI Taxonomy" id="1484693"/>
    <lineage>
        <taxon>Bacteria</taxon>
        <taxon>Pseudomonadati</taxon>
        <taxon>Pseudomonadota</taxon>
        <taxon>Betaproteobacteria</taxon>
        <taxon>Burkholderiales</taxon>
        <taxon>Comamonadaceae</taxon>
        <taxon>Rhodoferax</taxon>
    </lineage>
</organism>